<protein>
    <submittedName>
        <fullName evidence="15">PTS system beta-glucoside-specific IIABC component</fullName>
    </submittedName>
</protein>
<sequence>MEIKIYAPVDCEVKSLDKCSDSAFAQKLLGDGILIIPNKNDFSMPFDRAKVIMVFDTKHAYGLEIDDLGILIHCGIETVNLKGEPFKTRLKPNTNLSKGDKLFSVDLEMLKDKKISNETPLVFDKDVLIKNFKEGDYKQGELICTVEYKKEVKNIESLEDFFNVKNKYQSIAFDLNKFVGSKANYQQVYNCMTRLRFTVKDKSLVNEDAIKKMPICKQLLWNGSELQVVIGQDVYKVKDEIMLQNEFLESNYQVQKQTKSAAARFIGVLGGTMVRMIPIMTGAGLIQALMAILVLSGVMPSIVTSREPLDPRQVSLFDPELATIWVAIFIMGRCTSYFTGVAIAYVAADRFKLNPIYGIGIGLILSAPIIFADGGASGIGLSYTWIHIEDIHTSNEAFNNITKIFSLIPLGTKVFVILPIIYISAKIDKWVVRWMPSALELMFRPFILFLFSGMFGFFILTPAWMLIEVLFGALMIYVGNIPFGVGVGAYVALWQICVIFGLHGTLGIAIRIEGMANGGWSYLGIAGSLSVWAQLGALVGVAIITRNQLLKKQAYGMIPMGILGITEPILYGINLPKKRPLICGVIAAFIGGALLNWLHVSNRAQTGIGIFEALGFFVDPMLGGVARIEPLQNGLLYLMGVGITIGIGVGLTMLFYKERIEEKTLINRTTIKLIDFLFKNKEIDLNLKPEIIKARTELKNLYTKEEIKFLRNQEKKFIQKYIKVLAEIETKKERRERLIEKMFKKGQVWIKKNNTEKALFAKEYIDNLAKQDFADLEKHKDELYSLIDFEKIESIKKEKLDRIYKILDYINKKAKFEIENYKEEYKKDTSSLLINYGI</sequence>
<organism evidence="15 16">
    <name type="scientific">Spiroplasma monobiae MQ-1</name>
    <dbReference type="NCBI Taxonomy" id="1336748"/>
    <lineage>
        <taxon>Bacteria</taxon>
        <taxon>Bacillati</taxon>
        <taxon>Mycoplasmatota</taxon>
        <taxon>Mollicutes</taxon>
        <taxon>Entomoplasmatales</taxon>
        <taxon>Spiroplasmataceae</taxon>
        <taxon>Spiroplasma</taxon>
    </lineage>
</organism>
<evidence type="ECO:0000256" key="6">
    <source>
        <dbReference type="ARBA" id="ARBA00022692"/>
    </source>
</evidence>
<proteinExistence type="predicted"/>
<evidence type="ECO:0000259" key="14">
    <source>
        <dbReference type="PROSITE" id="PS51103"/>
    </source>
</evidence>
<dbReference type="Pfam" id="PF00358">
    <property type="entry name" value="PTS_EIIA_1"/>
    <property type="match status" value="1"/>
</dbReference>
<dbReference type="KEGG" id="smoo:SMONO_v1c04700"/>
<dbReference type="NCBIfam" id="TIGR00830">
    <property type="entry name" value="PTBA"/>
    <property type="match status" value="1"/>
</dbReference>
<keyword evidence="16" id="KW-1185">Reference proteome</keyword>
<evidence type="ECO:0000256" key="5">
    <source>
        <dbReference type="ARBA" id="ARBA00022683"/>
    </source>
</evidence>
<keyword evidence="2" id="KW-1003">Cell membrane</keyword>
<dbReference type="GO" id="GO:0008982">
    <property type="term" value="F:protein-N(PI)-phosphohistidine-sugar phosphotransferase activity"/>
    <property type="evidence" value="ECO:0007669"/>
    <property type="project" value="InterPro"/>
</dbReference>
<keyword evidence="6 11" id="KW-0812">Transmembrane</keyword>
<evidence type="ECO:0000256" key="10">
    <source>
        <dbReference type="PROSITE-ProRule" id="PRU00421"/>
    </source>
</evidence>
<keyword evidence="7" id="KW-0418">Kinase</keyword>
<feature type="transmembrane region" description="Helical" evidence="11">
    <location>
        <begin position="446"/>
        <end position="467"/>
    </location>
</feature>
<evidence type="ECO:0000256" key="11">
    <source>
        <dbReference type="SAM" id="Phobius"/>
    </source>
</evidence>
<feature type="transmembrane region" description="Helical" evidence="11">
    <location>
        <begin position="604"/>
        <end position="622"/>
    </location>
</feature>
<evidence type="ECO:0000313" key="15">
    <source>
        <dbReference type="EMBL" id="AUM62719.1"/>
    </source>
</evidence>
<dbReference type="PROSITE" id="PS51093">
    <property type="entry name" value="PTS_EIIA_TYPE_1"/>
    <property type="match status" value="1"/>
</dbReference>
<reference evidence="15 16" key="1">
    <citation type="submission" date="2017-12" db="EMBL/GenBank/DDBJ databases">
        <title>Complete genome sequence of Spiroplasma monobiae MQ-1 (ATCC 33825).</title>
        <authorList>
            <person name="Tsai Y.-M."/>
            <person name="Lo W.-S."/>
            <person name="Wu P.-S."/>
            <person name="Cho S.-T."/>
            <person name="Kuo C.-H."/>
        </authorList>
    </citation>
    <scope>NUCLEOTIDE SEQUENCE [LARGE SCALE GENOMIC DNA]</scope>
    <source>
        <strain evidence="15 16">MQ-1</strain>
    </source>
</reference>
<evidence type="ECO:0000256" key="1">
    <source>
        <dbReference type="ARBA" id="ARBA00022448"/>
    </source>
</evidence>
<dbReference type="PROSITE" id="PS51103">
    <property type="entry name" value="PTS_EIIC_TYPE_1"/>
    <property type="match status" value="1"/>
</dbReference>
<dbReference type="Gene3D" id="3.30.1360.60">
    <property type="entry name" value="Glucose permease domain IIB"/>
    <property type="match status" value="1"/>
</dbReference>
<dbReference type="InterPro" id="IPR001996">
    <property type="entry name" value="PTS_IIB_1"/>
</dbReference>
<feature type="active site" description="Phosphocysteine intermediate; for EIIB activity" evidence="10">
    <location>
        <position position="191"/>
    </location>
</feature>
<dbReference type="InterPro" id="IPR036878">
    <property type="entry name" value="Glu_permease_IIB"/>
</dbReference>
<feature type="domain" description="PTS EIIC type-1" evidence="14">
    <location>
        <begin position="280"/>
        <end position="669"/>
    </location>
</feature>
<gene>
    <name evidence="15" type="ORF">SMONO_v1c04700</name>
</gene>
<evidence type="ECO:0000256" key="7">
    <source>
        <dbReference type="ARBA" id="ARBA00022777"/>
    </source>
</evidence>
<dbReference type="SUPFAM" id="SSF51261">
    <property type="entry name" value="Duplicated hybrid motif"/>
    <property type="match status" value="1"/>
</dbReference>
<dbReference type="InterPro" id="IPR001127">
    <property type="entry name" value="PTS_EIIA_1_perm"/>
</dbReference>
<dbReference type="EMBL" id="CP025543">
    <property type="protein sequence ID" value="AUM62719.1"/>
    <property type="molecule type" value="Genomic_DNA"/>
</dbReference>
<dbReference type="Gene3D" id="2.70.70.10">
    <property type="entry name" value="Glucose Permease (Domain IIA)"/>
    <property type="match status" value="1"/>
</dbReference>
<keyword evidence="3" id="KW-0762">Sugar transport</keyword>
<accession>A0A2K9LUJ5</accession>
<feature type="transmembrane region" description="Helical" evidence="11">
    <location>
        <begin position="359"/>
        <end position="384"/>
    </location>
</feature>
<dbReference type="Pfam" id="PF00367">
    <property type="entry name" value="PTS_EIIB"/>
    <property type="match status" value="1"/>
</dbReference>
<keyword evidence="4" id="KW-0808">Transferase</keyword>
<feature type="transmembrane region" description="Helical" evidence="11">
    <location>
        <begin position="580"/>
        <end position="598"/>
    </location>
</feature>
<evidence type="ECO:0000259" key="12">
    <source>
        <dbReference type="PROSITE" id="PS51093"/>
    </source>
</evidence>
<dbReference type="PROSITE" id="PS01035">
    <property type="entry name" value="PTS_EIIB_TYPE_1_CYS"/>
    <property type="match status" value="1"/>
</dbReference>
<evidence type="ECO:0000256" key="4">
    <source>
        <dbReference type="ARBA" id="ARBA00022679"/>
    </source>
</evidence>
<dbReference type="GO" id="GO:0005886">
    <property type="term" value="C:plasma membrane"/>
    <property type="evidence" value="ECO:0007669"/>
    <property type="project" value="TreeGrafter"/>
</dbReference>
<dbReference type="SUPFAM" id="SSF55604">
    <property type="entry name" value="Glucose permease domain IIB"/>
    <property type="match status" value="1"/>
</dbReference>
<dbReference type="InterPro" id="IPR011055">
    <property type="entry name" value="Dup_hybrid_motif"/>
</dbReference>
<feature type="transmembrane region" description="Helical" evidence="11">
    <location>
        <begin position="522"/>
        <end position="544"/>
    </location>
</feature>
<dbReference type="InterPro" id="IPR050558">
    <property type="entry name" value="PTS_Sugar-Specific_Components"/>
</dbReference>
<feature type="domain" description="PTS EIIA type-1" evidence="12">
    <location>
        <begin position="21"/>
        <end position="125"/>
    </location>
</feature>
<dbReference type="InterPro" id="IPR013013">
    <property type="entry name" value="PTS_EIIC_1"/>
</dbReference>
<dbReference type="PROSITE" id="PS51098">
    <property type="entry name" value="PTS_EIIB_TYPE_1"/>
    <property type="match status" value="1"/>
</dbReference>
<evidence type="ECO:0000313" key="16">
    <source>
        <dbReference type="Proteomes" id="UP000234790"/>
    </source>
</evidence>
<dbReference type="GO" id="GO:0090563">
    <property type="term" value="F:protein-phosphocysteine-sugar phosphotransferase activity"/>
    <property type="evidence" value="ECO:0007669"/>
    <property type="project" value="TreeGrafter"/>
</dbReference>
<feature type="transmembrane region" description="Helical" evidence="11">
    <location>
        <begin position="556"/>
        <end position="573"/>
    </location>
</feature>
<keyword evidence="8 11" id="KW-1133">Transmembrane helix</keyword>
<dbReference type="GO" id="GO:0016301">
    <property type="term" value="F:kinase activity"/>
    <property type="evidence" value="ECO:0007669"/>
    <property type="project" value="UniProtKB-KW"/>
</dbReference>
<evidence type="ECO:0000256" key="9">
    <source>
        <dbReference type="ARBA" id="ARBA00023136"/>
    </source>
</evidence>
<feature type="transmembrane region" description="Helical" evidence="11">
    <location>
        <begin position="323"/>
        <end position="347"/>
    </location>
</feature>
<feature type="transmembrane region" description="Helical" evidence="11">
    <location>
        <begin position="634"/>
        <end position="656"/>
    </location>
</feature>
<feature type="transmembrane region" description="Helical" evidence="11">
    <location>
        <begin position="283"/>
        <end position="303"/>
    </location>
</feature>
<dbReference type="InterPro" id="IPR018113">
    <property type="entry name" value="PTrfase_EIIB_Cys"/>
</dbReference>
<evidence type="ECO:0000256" key="8">
    <source>
        <dbReference type="ARBA" id="ARBA00022989"/>
    </source>
</evidence>
<dbReference type="PANTHER" id="PTHR30175:SF1">
    <property type="entry name" value="PTS SYSTEM ARBUTIN-, CELLOBIOSE-, AND SALICIN-SPECIFIC EIIBC COMPONENT-RELATED"/>
    <property type="match status" value="1"/>
</dbReference>
<feature type="transmembrane region" description="Helical" evidence="11">
    <location>
        <begin position="404"/>
        <end position="425"/>
    </location>
</feature>
<name>A0A2K9LUJ5_SPISQ</name>
<evidence type="ECO:0000256" key="2">
    <source>
        <dbReference type="ARBA" id="ARBA00022475"/>
    </source>
</evidence>
<keyword evidence="5" id="KW-0598">Phosphotransferase system</keyword>
<dbReference type="GO" id="GO:0009401">
    <property type="term" value="P:phosphoenolpyruvate-dependent sugar phosphotransferase system"/>
    <property type="evidence" value="ECO:0007669"/>
    <property type="project" value="UniProtKB-KW"/>
</dbReference>
<feature type="transmembrane region" description="Helical" evidence="11">
    <location>
        <begin position="487"/>
        <end position="510"/>
    </location>
</feature>
<dbReference type="AlphaFoldDB" id="A0A2K9LUJ5"/>
<dbReference type="OrthoDB" id="400707at2"/>
<evidence type="ECO:0000256" key="3">
    <source>
        <dbReference type="ARBA" id="ARBA00022597"/>
    </source>
</evidence>
<dbReference type="PANTHER" id="PTHR30175">
    <property type="entry name" value="PHOSPHOTRANSFERASE SYSTEM TRANSPORT PROTEIN"/>
    <property type="match status" value="1"/>
</dbReference>
<keyword evidence="9 11" id="KW-0472">Membrane</keyword>
<dbReference type="RefSeq" id="WP_101780776.1">
    <property type="nucleotide sequence ID" value="NZ_CP025543.1"/>
</dbReference>
<feature type="domain" description="PTS EIIB type-1" evidence="13">
    <location>
        <begin position="169"/>
        <end position="251"/>
    </location>
</feature>
<evidence type="ECO:0000259" key="13">
    <source>
        <dbReference type="PROSITE" id="PS51098"/>
    </source>
</evidence>
<dbReference type="Proteomes" id="UP000234790">
    <property type="component" value="Chromosome"/>
</dbReference>
<keyword evidence="1" id="KW-0813">Transport</keyword>